<comment type="caution">
    <text evidence="2">The sequence shown here is derived from an EMBL/GenBank/DDBJ whole genome shotgun (WGS) entry which is preliminary data.</text>
</comment>
<proteinExistence type="predicted"/>
<feature type="compositionally biased region" description="Low complexity" evidence="1">
    <location>
        <begin position="224"/>
        <end position="236"/>
    </location>
</feature>
<accession>A0A8H4UQD1</accession>
<name>A0A8H4UQD1_9HYPO</name>
<organism evidence="2 3">
    <name type="scientific">Fusarium zealandicum</name>
    <dbReference type="NCBI Taxonomy" id="1053134"/>
    <lineage>
        <taxon>Eukaryota</taxon>
        <taxon>Fungi</taxon>
        <taxon>Dikarya</taxon>
        <taxon>Ascomycota</taxon>
        <taxon>Pezizomycotina</taxon>
        <taxon>Sordariomycetes</taxon>
        <taxon>Hypocreomycetidae</taxon>
        <taxon>Hypocreales</taxon>
        <taxon>Nectriaceae</taxon>
        <taxon>Fusarium</taxon>
        <taxon>Fusarium staphyleae species complex</taxon>
    </lineage>
</organism>
<feature type="region of interest" description="Disordered" evidence="1">
    <location>
        <begin position="219"/>
        <end position="298"/>
    </location>
</feature>
<protein>
    <submittedName>
        <fullName evidence="2">Uncharacterized protein</fullName>
    </submittedName>
</protein>
<evidence type="ECO:0000313" key="2">
    <source>
        <dbReference type="EMBL" id="KAF4981616.1"/>
    </source>
</evidence>
<dbReference type="EMBL" id="JABEYC010000159">
    <property type="protein sequence ID" value="KAF4981616.1"/>
    <property type="molecule type" value="Genomic_DNA"/>
</dbReference>
<feature type="region of interest" description="Disordered" evidence="1">
    <location>
        <begin position="171"/>
        <end position="204"/>
    </location>
</feature>
<feature type="compositionally biased region" description="Basic residues" evidence="1">
    <location>
        <begin position="276"/>
        <end position="298"/>
    </location>
</feature>
<evidence type="ECO:0000313" key="3">
    <source>
        <dbReference type="Proteomes" id="UP000635477"/>
    </source>
</evidence>
<dbReference type="AlphaFoldDB" id="A0A8H4UQD1"/>
<keyword evidence="3" id="KW-1185">Reference proteome</keyword>
<reference evidence="2" key="1">
    <citation type="journal article" date="2020" name="BMC Genomics">
        <title>Correction to: Identification and distribution of gene clusters required for synthesis of sphingolipid metabolism inhibitors in diverse species of the filamentous fungus Fusarium.</title>
        <authorList>
            <person name="Kim H.S."/>
            <person name="Lohmar J.M."/>
            <person name="Busman M."/>
            <person name="Brown D.W."/>
            <person name="Naumann T.A."/>
            <person name="Divon H.H."/>
            <person name="Lysoe E."/>
            <person name="Uhlig S."/>
            <person name="Proctor R.H."/>
        </authorList>
    </citation>
    <scope>NUCLEOTIDE SEQUENCE</scope>
    <source>
        <strain evidence="2">NRRL 22465</strain>
    </source>
</reference>
<gene>
    <name evidence="2" type="ORF">FZEAL_2628</name>
</gene>
<feature type="compositionally biased region" description="Polar residues" evidence="1">
    <location>
        <begin position="183"/>
        <end position="204"/>
    </location>
</feature>
<reference evidence="2" key="2">
    <citation type="submission" date="2020-05" db="EMBL/GenBank/DDBJ databases">
        <authorList>
            <person name="Kim H.-S."/>
            <person name="Proctor R.H."/>
            <person name="Brown D.W."/>
        </authorList>
    </citation>
    <scope>NUCLEOTIDE SEQUENCE</scope>
    <source>
        <strain evidence="2">NRRL 22465</strain>
    </source>
</reference>
<feature type="compositionally biased region" description="Basic and acidic residues" evidence="1">
    <location>
        <begin position="266"/>
        <end position="275"/>
    </location>
</feature>
<dbReference type="Proteomes" id="UP000635477">
    <property type="component" value="Unassembled WGS sequence"/>
</dbReference>
<evidence type="ECO:0000256" key="1">
    <source>
        <dbReference type="SAM" id="MobiDB-lite"/>
    </source>
</evidence>
<sequence length="298" mass="32931">MPIHFVDGGLESLSSEQTAELGATRAAILEPAYDEYLISKNLRETIPPPSFIQLLPVSDISVRLTRLEGSKTATDLHISNLSDPDADNFMGYSPEEGCLVFKGEVGLFDRFVEFAESVAQDKGVTAVFKTLDEIRIPHEGLEYGLSYEDFAARVEILECAMWIRVPQRHGSVDPGEHGGSQLRVASQSSHPSTPERGFTSNESITTSLRRSDLEDFVARSKAAESSSPLSDISSSLSPPPDEITTPPSLRHLSIWARTSPYSDIVKTPEKDAKSEGKKRKSPRTWRDGKRKSNRLKEL</sequence>
<dbReference type="OrthoDB" id="4932172at2759"/>